<dbReference type="SUPFAM" id="SSF69572">
    <property type="entry name" value="Activating enzymes of the ubiquitin-like proteins"/>
    <property type="match status" value="1"/>
</dbReference>
<organism evidence="2">
    <name type="scientific">mine drainage metagenome</name>
    <dbReference type="NCBI Taxonomy" id="410659"/>
    <lineage>
        <taxon>unclassified sequences</taxon>
        <taxon>metagenomes</taxon>
        <taxon>ecological metagenomes</taxon>
    </lineage>
</organism>
<dbReference type="GO" id="GO:0008641">
    <property type="term" value="F:ubiquitin-like modifier activating enzyme activity"/>
    <property type="evidence" value="ECO:0007669"/>
    <property type="project" value="InterPro"/>
</dbReference>
<reference evidence="2" key="2">
    <citation type="journal article" date="2014" name="ISME J.">
        <title>Microbial stratification in low pH oxic and suboxic macroscopic growths along an acid mine drainage.</title>
        <authorList>
            <person name="Mendez-Garcia C."/>
            <person name="Mesa V."/>
            <person name="Sprenger R.R."/>
            <person name="Richter M."/>
            <person name="Diez M.S."/>
            <person name="Solano J."/>
            <person name="Bargiela R."/>
            <person name="Golyshina O.V."/>
            <person name="Manteca A."/>
            <person name="Ramos J.L."/>
            <person name="Gallego J.R."/>
            <person name="Llorente I."/>
            <person name="Martins Dos Santos V.A."/>
            <person name="Jensen O.N."/>
            <person name="Pelaez A.I."/>
            <person name="Sanchez J."/>
            <person name="Ferrer M."/>
        </authorList>
    </citation>
    <scope>NUCLEOTIDE SEQUENCE</scope>
</reference>
<protein>
    <submittedName>
        <fullName evidence="2">Putative 65.2 kDa protein</fullName>
    </submittedName>
</protein>
<dbReference type="Gene3D" id="3.40.50.720">
    <property type="entry name" value="NAD(P)-binding Rossmann-like Domain"/>
    <property type="match status" value="1"/>
</dbReference>
<accession>T1BSL1</accession>
<gene>
    <name evidence="2" type="ORF">B1B_04412</name>
</gene>
<proteinExistence type="predicted"/>
<feature type="non-terminal residue" evidence="2">
    <location>
        <position position="436"/>
    </location>
</feature>
<reference evidence="2" key="1">
    <citation type="submission" date="2013-08" db="EMBL/GenBank/DDBJ databases">
        <authorList>
            <person name="Mendez C."/>
            <person name="Richter M."/>
            <person name="Ferrer M."/>
            <person name="Sanchez J."/>
        </authorList>
    </citation>
    <scope>NUCLEOTIDE SEQUENCE</scope>
</reference>
<dbReference type="GO" id="GO:0061503">
    <property type="term" value="F:tRNA threonylcarbamoyladenosine dehydratase"/>
    <property type="evidence" value="ECO:0007669"/>
    <property type="project" value="TreeGrafter"/>
</dbReference>
<feature type="domain" description="THIF-type NAD/FAD binding fold" evidence="1">
    <location>
        <begin position="303"/>
        <end position="435"/>
    </location>
</feature>
<dbReference type="AlphaFoldDB" id="T1BSL1"/>
<dbReference type="InterPro" id="IPR000594">
    <property type="entry name" value="ThiF_NAD_FAD-bd"/>
</dbReference>
<dbReference type="InterPro" id="IPR045886">
    <property type="entry name" value="ThiF/MoeB/HesA"/>
</dbReference>
<dbReference type="PANTHER" id="PTHR43267">
    <property type="entry name" value="TRNA THREONYLCARBAMOYLADENOSINE DEHYDRATASE"/>
    <property type="match status" value="1"/>
</dbReference>
<dbReference type="PANTHER" id="PTHR43267:SF1">
    <property type="entry name" value="TRNA THREONYLCARBAMOYLADENOSINE DEHYDRATASE"/>
    <property type="match status" value="1"/>
</dbReference>
<name>T1BSL1_9ZZZZ</name>
<dbReference type="Pfam" id="PF00899">
    <property type="entry name" value="ThiF"/>
    <property type="match status" value="1"/>
</dbReference>
<dbReference type="InterPro" id="IPR035985">
    <property type="entry name" value="Ubiquitin-activating_enz"/>
</dbReference>
<evidence type="ECO:0000259" key="1">
    <source>
        <dbReference type="Pfam" id="PF00899"/>
    </source>
</evidence>
<dbReference type="CDD" id="cd01483">
    <property type="entry name" value="E1_enzyme_family"/>
    <property type="match status" value="1"/>
</dbReference>
<dbReference type="GO" id="GO:0061504">
    <property type="term" value="P:cyclic threonylcarbamoyladenosine biosynthetic process"/>
    <property type="evidence" value="ECO:0007669"/>
    <property type="project" value="TreeGrafter"/>
</dbReference>
<sequence>MRWEQEQQALRDRGIFFESDPAAFAAGQLILHLTAFPAERPIELRCTYPANYPYFPPMVVAPNLELRRHQTPGTKQLCLLDRGGDRWLPATDTLASLLAEKLPEVLASQPAEPDGDQLFEAKEGEPITVYLTPEPGSFVGFPAFSLDALGARGILRIGMESFRPFRATTLEVTNANGQLVALSDARQHASYPGPLVAQGRWIKLPQRPACGDAAFYYQRAVELYPDLEQPAWQKPWGEKGPRIDLVAFLFEDEMTWRGIAGNVIVVAKTQEMGADGKRGKVEKRLLRAELESRDNYFLRNPSSRSLNQGVVSLVGTGSIGSPAARLLAQAGVGTLRLFDGDVLEAGNTIRWEIGRTAAGYPKVHGLHSMLANNFPYTKVESQFMKVGDPNQDSANSAHLDAAIFKGSTCILDATASTRVNQYLAEMAQIHHVPYVW</sequence>
<dbReference type="EMBL" id="AUZY01002758">
    <property type="protein sequence ID" value="EQD71518.1"/>
    <property type="molecule type" value="Genomic_DNA"/>
</dbReference>
<comment type="caution">
    <text evidence="2">The sequence shown here is derived from an EMBL/GenBank/DDBJ whole genome shotgun (WGS) entry which is preliminary data.</text>
</comment>
<evidence type="ECO:0000313" key="2">
    <source>
        <dbReference type="EMBL" id="EQD71518.1"/>
    </source>
</evidence>